<protein>
    <submittedName>
        <fullName evidence="1">Uncharacterized protein</fullName>
    </submittedName>
</protein>
<dbReference type="Proteomes" id="UP000054538">
    <property type="component" value="Unassembled WGS sequence"/>
</dbReference>
<reference evidence="1 2" key="1">
    <citation type="submission" date="2014-04" db="EMBL/GenBank/DDBJ databases">
        <authorList>
            <consortium name="DOE Joint Genome Institute"/>
            <person name="Kuo A."/>
            <person name="Kohler A."/>
            <person name="Jargeat P."/>
            <person name="Nagy L.G."/>
            <person name="Floudas D."/>
            <person name="Copeland A."/>
            <person name="Barry K.W."/>
            <person name="Cichocki N."/>
            <person name="Veneault-Fourrey C."/>
            <person name="LaButti K."/>
            <person name="Lindquist E.A."/>
            <person name="Lipzen A."/>
            <person name="Lundell T."/>
            <person name="Morin E."/>
            <person name="Murat C."/>
            <person name="Sun H."/>
            <person name="Tunlid A."/>
            <person name="Henrissat B."/>
            <person name="Grigoriev I.V."/>
            <person name="Hibbett D.S."/>
            <person name="Martin F."/>
            <person name="Nordberg H.P."/>
            <person name="Cantor M.N."/>
            <person name="Hua S.X."/>
        </authorList>
    </citation>
    <scope>NUCLEOTIDE SEQUENCE [LARGE SCALE GENOMIC DNA]</scope>
    <source>
        <strain evidence="1 2">Ve08.2h10</strain>
    </source>
</reference>
<gene>
    <name evidence="1" type="ORF">PAXRUDRAFT_793764</name>
</gene>
<reference evidence="2" key="2">
    <citation type="submission" date="2015-01" db="EMBL/GenBank/DDBJ databases">
        <title>Evolutionary Origins and Diversification of the Mycorrhizal Mutualists.</title>
        <authorList>
            <consortium name="DOE Joint Genome Institute"/>
            <consortium name="Mycorrhizal Genomics Consortium"/>
            <person name="Kohler A."/>
            <person name="Kuo A."/>
            <person name="Nagy L.G."/>
            <person name="Floudas D."/>
            <person name="Copeland A."/>
            <person name="Barry K.W."/>
            <person name="Cichocki N."/>
            <person name="Veneault-Fourrey C."/>
            <person name="LaButti K."/>
            <person name="Lindquist E.A."/>
            <person name="Lipzen A."/>
            <person name="Lundell T."/>
            <person name="Morin E."/>
            <person name="Murat C."/>
            <person name="Riley R."/>
            <person name="Ohm R."/>
            <person name="Sun H."/>
            <person name="Tunlid A."/>
            <person name="Henrissat B."/>
            <person name="Grigoriev I.V."/>
            <person name="Hibbett D.S."/>
            <person name="Martin F."/>
        </authorList>
    </citation>
    <scope>NUCLEOTIDE SEQUENCE [LARGE SCALE GENOMIC DNA]</scope>
    <source>
        <strain evidence="2">Ve08.2h10</strain>
    </source>
</reference>
<keyword evidence="2" id="KW-1185">Reference proteome</keyword>
<evidence type="ECO:0000313" key="1">
    <source>
        <dbReference type="EMBL" id="KIK73602.1"/>
    </source>
</evidence>
<name>A0A0D0BPZ8_9AGAM</name>
<accession>A0A0D0BPZ8</accession>
<dbReference type="OrthoDB" id="10261556at2759"/>
<sequence length="96" mass="10662">MSTYDFLRIGQMNVVYATTSVIGSLRNFHSLDCLIPPKFHPPMVIPKTLVFHDCKQEASDAAIYTTACLIVRIGHQSNTCLRFFVAIHSHGGVQSP</sequence>
<dbReference type="EMBL" id="KN829588">
    <property type="protein sequence ID" value="KIK73602.1"/>
    <property type="molecule type" value="Genomic_DNA"/>
</dbReference>
<dbReference type="AlphaFoldDB" id="A0A0D0BPZ8"/>
<dbReference type="HOGENOM" id="CLU_2360359_0_0_1"/>
<evidence type="ECO:0000313" key="2">
    <source>
        <dbReference type="Proteomes" id="UP000054538"/>
    </source>
</evidence>
<organism evidence="1 2">
    <name type="scientific">Paxillus rubicundulus Ve08.2h10</name>
    <dbReference type="NCBI Taxonomy" id="930991"/>
    <lineage>
        <taxon>Eukaryota</taxon>
        <taxon>Fungi</taxon>
        <taxon>Dikarya</taxon>
        <taxon>Basidiomycota</taxon>
        <taxon>Agaricomycotina</taxon>
        <taxon>Agaricomycetes</taxon>
        <taxon>Agaricomycetidae</taxon>
        <taxon>Boletales</taxon>
        <taxon>Paxilineae</taxon>
        <taxon>Paxillaceae</taxon>
        <taxon>Paxillus</taxon>
    </lineage>
</organism>
<proteinExistence type="predicted"/>
<dbReference type="InParanoid" id="A0A0D0BPZ8"/>